<comment type="caution">
    <text evidence="2">The sequence shown here is derived from an EMBL/GenBank/DDBJ whole genome shotgun (WGS) entry which is preliminary data.</text>
</comment>
<name>A0A644SJT6_9ZZZZ</name>
<dbReference type="InterPro" id="IPR011741">
    <property type="entry name" value="Phg_2220_C"/>
</dbReference>
<feature type="domain" description="Phage conserved hypothetical protein C-terminal" evidence="1">
    <location>
        <begin position="12"/>
        <end position="84"/>
    </location>
</feature>
<dbReference type="AlphaFoldDB" id="A0A644SJT6"/>
<evidence type="ECO:0000313" key="2">
    <source>
        <dbReference type="EMBL" id="MPL54929.1"/>
    </source>
</evidence>
<proteinExistence type="predicted"/>
<evidence type="ECO:0000259" key="1">
    <source>
        <dbReference type="Pfam" id="PF09524"/>
    </source>
</evidence>
<dbReference type="EMBL" id="VSSQ01000001">
    <property type="protein sequence ID" value="MPL54929.1"/>
    <property type="molecule type" value="Genomic_DNA"/>
</dbReference>
<sequence>MESEIVTPELEILNYLNSVTQSKFRPIKSNLSKISALFKAGFTKEEIQQVIQLKTVQWKNNPVMAGYLCPTTLFRESNFEKYVNEVERVKQNPKMYEQYFKSINKVKTSAADNTDDIAEMYG</sequence>
<dbReference type="Pfam" id="PF09524">
    <property type="entry name" value="Phg_2220_C"/>
    <property type="match status" value="1"/>
</dbReference>
<reference evidence="2" key="1">
    <citation type="submission" date="2019-08" db="EMBL/GenBank/DDBJ databases">
        <authorList>
            <person name="Kucharzyk K."/>
            <person name="Murdoch R.W."/>
            <person name="Higgins S."/>
            <person name="Loffler F."/>
        </authorList>
    </citation>
    <scope>NUCLEOTIDE SEQUENCE</scope>
</reference>
<protein>
    <recommendedName>
        <fullName evidence="1">Phage conserved hypothetical protein C-terminal domain-containing protein</fullName>
    </recommendedName>
</protein>
<accession>A0A644SJT6</accession>
<gene>
    <name evidence="2" type="ORF">SDC9_00395</name>
</gene>
<organism evidence="2">
    <name type="scientific">bioreactor metagenome</name>
    <dbReference type="NCBI Taxonomy" id="1076179"/>
    <lineage>
        <taxon>unclassified sequences</taxon>
        <taxon>metagenomes</taxon>
        <taxon>ecological metagenomes</taxon>
    </lineage>
</organism>